<dbReference type="AlphaFoldDB" id="A0A2V3U8M7"/>
<keyword evidence="4" id="KW-1015">Disulfide bond</keyword>
<evidence type="ECO:0000256" key="5">
    <source>
        <dbReference type="SAM" id="Phobius"/>
    </source>
</evidence>
<dbReference type="GO" id="GO:0046872">
    <property type="term" value="F:metal ion binding"/>
    <property type="evidence" value="ECO:0007669"/>
    <property type="project" value="UniProtKB-KW"/>
</dbReference>
<dbReference type="PANTHER" id="PTHR12151:SF25">
    <property type="entry name" value="LINALOOL DEHYDRATASE_ISOMERASE DOMAIN-CONTAINING PROTEIN"/>
    <property type="match status" value="1"/>
</dbReference>
<protein>
    <submittedName>
        <fullName evidence="6">Protein SCO1/2</fullName>
    </submittedName>
</protein>
<dbReference type="Pfam" id="PF02630">
    <property type="entry name" value="SCO1-SenC"/>
    <property type="match status" value="1"/>
</dbReference>
<feature type="binding site" evidence="3">
    <location>
        <position position="179"/>
    </location>
    <ligand>
        <name>Cu cation</name>
        <dbReference type="ChEBI" id="CHEBI:23378"/>
    </ligand>
</feature>
<dbReference type="CDD" id="cd02968">
    <property type="entry name" value="SCO"/>
    <property type="match status" value="1"/>
</dbReference>
<feature type="binding site" evidence="3">
    <location>
        <position position="91"/>
    </location>
    <ligand>
        <name>Cu cation</name>
        <dbReference type="ChEBI" id="CHEBI:23378"/>
    </ligand>
</feature>
<comment type="similarity">
    <text evidence="1">Belongs to the SCO1/2 family.</text>
</comment>
<dbReference type="FunFam" id="3.40.30.10:FF:000013">
    <property type="entry name" value="Blast:Protein SCO1 homolog, mitochondrial"/>
    <property type="match status" value="1"/>
</dbReference>
<dbReference type="InterPro" id="IPR003782">
    <property type="entry name" value="SCO1/SenC"/>
</dbReference>
<gene>
    <name evidence="6" type="ORF">C7450_104219</name>
</gene>
<keyword evidence="2 3" id="KW-0186">Copper</keyword>
<proteinExistence type="inferred from homology"/>
<dbReference type="Gene3D" id="3.40.30.10">
    <property type="entry name" value="Glutaredoxin"/>
    <property type="match status" value="1"/>
</dbReference>
<organism evidence="6 7">
    <name type="scientific">Chelatococcus asaccharovorans</name>
    <dbReference type="NCBI Taxonomy" id="28210"/>
    <lineage>
        <taxon>Bacteria</taxon>
        <taxon>Pseudomonadati</taxon>
        <taxon>Pseudomonadota</taxon>
        <taxon>Alphaproteobacteria</taxon>
        <taxon>Hyphomicrobiales</taxon>
        <taxon>Chelatococcaceae</taxon>
        <taxon>Chelatococcus</taxon>
    </lineage>
</organism>
<keyword evidence="5" id="KW-0472">Membrane</keyword>
<evidence type="ECO:0000313" key="6">
    <source>
        <dbReference type="EMBL" id="PXW60167.1"/>
    </source>
</evidence>
<feature type="disulfide bond" description="Redox-active" evidence="4">
    <location>
        <begin position="91"/>
        <end position="95"/>
    </location>
</feature>
<evidence type="ECO:0000313" key="7">
    <source>
        <dbReference type="Proteomes" id="UP000248021"/>
    </source>
</evidence>
<dbReference type="EMBL" id="QJJK01000004">
    <property type="protein sequence ID" value="PXW60167.1"/>
    <property type="molecule type" value="Genomic_DNA"/>
</dbReference>
<comment type="caution">
    <text evidence="6">The sequence shown here is derived from an EMBL/GenBank/DDBJ whole genome shotgun (WGS) entry which is preliminary data.</text>
</comment>
<evidence type="ECO:0000256" key="4">
    <source>
        <dbReference type="PIRSR" id="PIRSR603782-2"/>
    </source>
</evidence>
<evidence type="ECO:0000256" key="2">
    <source>
        <dbReference type="ARBA" id="ARBA00023008"/>
    </source>
</evidence>
<accession>A0A2V3U8M7</accession>
<keyword evidence="5" id="KW-1133">Transmembrane helix</keyword>
<reference evidence="6 7" key="1">
    <citation type="submission" date="2018-05" db="EMBL/GenBank/DDBJ databases">
        <title>Genomic Encyclopedia of Type Strains, Phase IV (KMG-IV): sequencing the most valuable type-strain genomes for metagenomic binning, comparative biology and taxonomic classification.</title>
        <authorList>
            <person name="Goeker M."/>
        </authorList>
    </citation>
    <scope>NUCLEOTIDE SEQUENCE [LARGE SCALE GENOMIC DNA]</scope>
    <source>
        <strain evidence="6 7">DSM 6462</strain>
    </source>
</reference>
<name>A0A2V3U8M7_9HYPH</name>
<sequence length="218" mass="23687">MLAITWVTASPRGTDMKRSWRWIGLILAGVVLAVILTTAIALLSASRPRPQAETAAGPGGPFRLTTQAGDELSDRDLKGTPFAIFFGFTRCPEICPTTLWELSETLQRMGPDADKLKAIFVSLDPARDTPDMLATYLQSFDPRIIGLTGPEDKIAAVAKAYKVFWRKVPTEGGDYTLDHTAIVYLMDRSGAFAGTLAYRENADTALAKLQRLVAGKAP</sequence>
<evidence type="ECO:0000256" key="1">
    <source>
        <dbReference type="ARBA" id="ARBA00010996"/>
    </source>
</evidence>
<keyword evidence="3" id="KW-0479">Metal-binding</keyword>
<dbReference type="InterPro" id="IPR036249">
    <property type="entry name" value="Thioredoxin-like_sf"/>
</dbReference>
<dbReference type="PANTHER" id="PTHR12151">
    <property type="entry name" value="ELECTRON TRANSPORT PROTIN SCO1/SENC FAMILY MEMBER"/>
    <property type="match status" value="1"/>
</dbReference>
<keyword evidence="5" id="KW-0812">Transmembrane</keyword>
<keyword evidence="7" id="KW-1185">Reference proteome</keyword>
<evidence type="ECO:0000256" key="3">
    <source>
        <dbReference type="PIRSR" id="PIRSR603782-1"/>
    </source>
</evidence>
<dbReference type="SUPFAM" id="SSF52833">
    <property type="entry name" value="Thioredoxin-like"/>
    <property type="match status" value="1"/>
</dbReference>
<dbReference type="Proteomes" id="UP000248021">
    <property type="component" value="Unassembled WGS sequence"/>
</dbReference>
<feature type="binding site" evidence="3">
    <location>
        <position position="95"/>
    </location>
    <ligand>
        <name>Cu cation</name>
        <dbReference type="ChEBI" id="CHEBI:23378"/>
    </ligand>
</feature>
<feature type="transmembrane region" description="Helical" evidence="5">
    <location>
        <begin position="20"/>
        <end position="43"/>
    </location>
</feature>